<dbReference type="InterPro" id="IPR047768">
    <property type="entry name" value="Tn5p-like"/>
</dbReference>
<dbReference type="PANTHER" id="PTHR37319:SF1">
    <property type="entry name" value="TRANSPOSASE TN5 DIMERISATION DOMAIN-CONTAINING PROTEIN"/>
    <property type="match status" value="1"/>
</dbReference>
<evidence type="ECO:0000313" key="1">
    <source>
        <dbReference type="EMBL" id="CAJ74729.1"/>
    </source>
</evidence>
<reference evidence="1" key="2">
    <citation type="submission" date="2006-01" db="EMBL/GenBank/DDBJ databases">
        <authorList>
            <person name="Genoscope"/>
        </authorList>
    </citation>
    <scope>NUCLEOTIDE SEQUENCE</scope>
</reference>
<organism evidence="1">
    <name type="scientific">Kuenenia stuttgartiensis</name>
    <dbReference type="NCBI Taxonomy" id="174633"/>
    <lineage>
        <taxon>Bacteria</taxon>
        <taxon>Pseudomonadati</taxon>
        <taxon>Planctomycetota</taxon>
        <taxon>Candidatus Brocadiia</taxon>
        <taxon>Candidatus Brocadiales</taxon>
        <taxon>Candidatus Brocadiaceae</taxon>
        <taxon>Candidatus Kuenenia</taxon>
    </lineage>
</organism>
<name>Q1Q3Y5_KUEST</name>
<evidence type="ECO:0008006" key="2">
    <source>
        <dbReference type="Google" id="ProtNLM"/>
    </source>
</evidence>
<dbReference type="SUPFAM" id="SSF53098">
    <property type="entry name" value="Ribonuclease H-like"/>
    <property type="match status" value="1"/>
</dbReference>
<dbReference type="EMBL" id="CT573071">
    <property type="protein sequence ID" value="CAJ74729.1"/>
    <property type="molecule type" value="Genomic_DNA"/>
</dbReference>
<protein>
    <recommendedName>
        <fullName evidence="2">Transposase IS4-like domain-containing protein</fullName>
    </recommendedName>
</protein>
<sequence length="63" mass="7522">MYEWQIEIYFKVLKSGCKIEERQLETAERIKPCIALYMIVAWRVLFVTMFGRECPDLPCTALF</sequence>
<reference evidence="1" key="1">
    <citation type="journal article" date="2006" name="Nature">
        <title>Deciphering the evolution and metabolism of an anammox bacterium from a community genome.</title>
        <authorList>
            <person name="Strous M."/>
            <person name="Pelletier E."/>
            <person name="Mangenot S."/>
            <person name="Rattei T."/>
            <person name="Lehner A."/>
            <person name="Taylor M.W."/>
            <person name="Horn M."/>
            <person name="Daims H."/>
            <person name="Bartol-Mavel D."/>
            <person name="Wincker P."/>
            <person name="Barbe V."/>
            <person name="Fonknechten N."/>
            <person name="Vallenet D."/>
            <person name="Segurens B."/>
            <person name="Schenowitz-Truong C."/>
            <person name="Medigue C."/>
            <person name="Collingro A."/>
            <person name="Snel B."/>
            <person name="Dutilh B.E."/>
            <person name="OpDenCamp H.J.M."/>
            <person name="vanDerDrift C."/>
            <person name="Cirpus I."/>
            <person name="vanDePas-Schoonen K.T."/>
            <person name="Harhangi H.R."/>
            <person name="vanNiftrik L."/>
            <person name="Schmid M."/>
            <person name="Keltjens J."/>
            <person name="vanDeVossenberg J."/>
            <person name="Kartal B."/>
            <person name="Meier H."/>
            <person name="Frishman D."/>
            <person name="Huynen M.A."/>
            <person name="Mewes H."/>
            <person name="Weissenbach J."/>
            <person name="Jetten M.S.M."/>
            <person name="Wagner M."/>
            <person name="LePaslier D."/>
        </authorList>
    </citation>
    <scope>NUCLEOTIDE SEQUENCE</scope>
</reference>
<dbReference type="AlphaFoldDB" id="Q1Q3Y5"/>
<gene>
    <name evidence="1" type="ORF">kuste3966</name>
</gene>
<accession>Q1Q3Y5</accession>
<dbReference type="PANTHER" id="PTHR37319">
    <property type="entry name" value="TRANSPOSASE"/>
    <property type="match status" value="1"/>
</dbReference>
<proteinExistence type="predicted"/>
<dbReference type="InterPro" id="IPR012337">
    <property type="entry name" value="RNaseH-like_sf"/>
</dbReference>
<dbReference type="Gene3D" id="3.90.350.10">
    <property type="entry name" value="Transposase Inhibitor Protein From Tn5, Chain A, domain 1"/>
    <property type="match status" value="1"/>
</dbReference>